<dbReference type="Proteomes" id="UP000288983">
    <property type="component" value="Unassembled WGS sequence"/>
</dbReference>
<dbReference type="InterPro" id="IPR010727">
    <property type="entry name" value="DUF1302"/>
</dbReference>
<evidence type="ECO:0000313" key="3">
    <source>
        <dbReference type="Proteomes" id="UP000288983"/>
    </source>
</evidence>
<dbReference type="RefSeq" id="WP_128326413.1">
    <property type="nucleotide sequence ID" value="NZ_QJRG01000049.1"/>
</dbReference>
<feature type="signal peptide" evidence="1">
    <location>
        <begin position="1"/>
        <end position="31"/>
    </location>
</feature>
<name>A0A443ZHJ3_9PSED</name>
<dbReference type="OrthoDB" id="7052179at2"/>
<reference evidence="2 3" key="1">
    <citation type="submission" date="2018-06" db="EMBL/GenBank/DDBJ databases">
        <title>Bacteria isolated from soil of Wuhan.</title>
        <authorList>
            <person name="Wei X."/>
            <person name="Chunhua H."/>
        </authorList>
    </citation>
    <scope>NUCLEOTIDE SEQUENCE [LARGE SCALE GENOMIC DNA]</scope>
    <source>
        <strain evidence="3">xwS2</strain>
    </source>
</reference>
<evidence type="ECO:0000313" key="2">
    <source>
        <dbReference type="EMBL" id="RWU18301.1"/>
    </source>
</evidence>
<dbReference type="Pfam" id="PF06980">
    <property type="entry name" value="DUF1302"/>
    <property type="match status" value="1"/>
</dbReference>
<accession>A0A443ZHJ3</accession>
<evidence type="ECO:0000256" key="1">
    <source>
        <dbReference type="SAM" id="SignalP"/>
    </source>
</evidence>
<feature type="chain" id="PRO_5019271323" evidence="1">
    <location>
        <begin position="32"/>
        <end position="562"/>
    </location>
</feature>
<dbReference type="EMBL" id="QJRG01000049">
    <property type="protein sequence ID" value="RWU18301.1"/>
    <property type="molecule type" value="Genomic_DNA"/>
</dbReference>
<sequence>MTYRQKKCARLPVALGIVLAVGALSPSKSWATFSWESADGLKLDWNNALRYSAMFRVDKRDSELLSNPNLDDGDQNFSTGLVSNRGELFSELDLVHPDGIGARVSASAWYDTVYNRDNDNPGVAGGAYPNQLSSAPDEFTDSTRDQHGRDVELRDAFVFGRLQLGGTELSGRLGQHSLVWGESLFFANNAIAGAQSPFDTTRLLDDPTAEAKEFVLPVPQVSAQWQLSDTLSIGAYYQFRYVHNRIPGSGSYFSVSDIVGAGAERLVLDPATGLSAPKESDRDAKDSGQFGLQLRWQVGEFDLGFYALQFHDKDFQQVTRMGQPFGPFGPVLPTGYYLAYQEDTQLYGFSASRSFGDLNLALEASIRKDQSLATTHAVDTSALGGAVPDNRDHPAYAVGDTAHINVSTIWTVPRTALWNEANLAAEVAWTRLLKCKQNCDDSVAGAAALDPNITRDAWAMRAVFEPMYRQALLGWDISVPMGVGFTPNGSRNALGPSAVPAENGGDFTIGVSGLYMNAWDLNLAYTRFFGSAGSFLDESNSYSYKQARADRDFIAFTVRRSF</sequence>
<dbReference type="AlphaFoldDB" id="A0A443ZHJ3"/>
<organism evidence="2 3">
    <name type="scientific">Pseudomonas alkylphenolica</name>
    <dbReference type="NCBI Taxonomy" id="237609"/>
    <lineage>
        <taxon>Bacteria</taxon>
        <taxon>Pseudomonadati</taxon>
        <taxon>Pseudomonadota</taxon>
        <taxon>Gammaproteobacteria</taxon>
        <taxon>Pseudomonadales</taxon>
        <taxon>Pseudomonadaceae</taxon>
        <taxon>Pseudomonas</taxon>
    </lineage>
</organism>
<keyword evidence="1" id="KW-0732">Signal</keyword>
<comment type="caution">
    <text evidence="2">The sequence shown here is derived from an EMBL/GenBank/DDBJ whole genome shotgun (WGS) entry which is preliminary data.</text>
</comment>
<proteinExistence type="predicted"/>
<protein>
    <submittedName>
        <fullName evidence="2">DUF1302 domain-containing protein</fullName>
    </submittedName>
</protein>
<gene>
    <name evidence="2" type="ORF">DM813_27010</name>
</gene>